<dbReference type="Pfam" id="PF13787">
    <property type="entry name" value="HXXEE"/>
    <property type="match status" value="1"/>
</dbReference>
<evidence type="ECO:0008006" key="4">
    <source>
        <dbReference type="Google" id="ProtNLM"/>
    </source>
</evidence>
<evidence type="ECO:0000256" key="1">
    <source>
        <dbReference type="SAM" id="Phobius"/>
    </source>
</evidence>
<reference evidence="2 3" key="1">
    <citation type="submission" date="2017-07" db="EMBL/GenBank/DDBJ databases">
        <title>Isolation and whole genome analysis of endospore-forming bacteria from heroin.</title>
        <authorList>
            <person name="Kalinowski J."/>
            <person name="Ahrens B."/>
            <person name="Al-Dilaimi A."/>
            <person name="Winkler A."/>
            <person name="Wibberg D."/>
            <person name="Schleenbecker U."/>
            <person name="Ruckert C."/>
            <person name="Wolfel R."/>
            <person name="Grass G."/>
        </authorList>
    </citation>
    <scope>NUCLEOTIDE SEQUENCE [LARGE SCALE GENOMIC DNA]</scope>
    <source>
        <strain evidence="2 3">7509</strain>
    </source>
</reference>
<dbReference type="AlphaFoldDB" id="A0A268HIC0"/>
<evidence type="ECO:0000313" key="3">
    <source>
        <dbReference type="Proteomes" id="UP000216475"/>
    </source>
</evidence>
<accession>A0A268HIC0</accession>
<gene>
    <name evidence="2" type="ORF">CHI12_00255</name>
</gene>
<feature type="transmembrane region" description="Helical" evidence="1">
    <location>
        <begin position="102"/>
        <end position="124"/>
    </location>
</feature>
<dbReference type="EMBL" id="NPBH01000002">
    <property type="protein sequence ID" value="PAE09641.1"/>
    <property type="molecule type" value="Genomic_DNA"/>
</dbReference>
<proteinExistence type="predicted"/>
<evidence type="ECO:0000313" key="2">
    <source>
        <dbReference type="EMBL" id="PAE09641.1"/>
    </source>
</evidence>
<dbReference type="Proteomes" id="UP000216475">
    <property type="component" value="Unassembled WGS sequence"/>
</dbReference>
<keyword evidence="1" id="KW-0812">Transmembrane</keyword>
<comment type="caution">
    <text evidence="2">The sequence shown here is derived from an EMBL/GenBank/DDBJ whole genome shotgun (WGS) entry which is preliminary data.</text>
</comment>
<feature type="transmembrane region" description="Helical" evidence="1">
    <location>
        <begin position="72"/>
        <end position="90"/>
    </location>
</feature>
<protein>
    <recommendedName>
        <fullName evidence="4">HXXEE domain-containing protein</fullName>
    </recommendedName>
</protein>
<keyword evidence="1" id="KW-0472">Membrane</keyword>
<feature type="transmembrane region" description="Helical" evidence="1">
    <location>
        <begin position="45"/>
        <end position="65"/>
    </location>
</feature>
<keyword evidence="1" id="KW-1133">Transmembrane helix</keyword>
<dbReference type="InterPro" id="IPR025671">
    <property type="entry name" value="HXXEE"/>
</dbReference>
<name>A0A268HIC0_9BACI</name>
<organism evidence="2 3">
    <name type="scientific">Terribacillus saccharophilus</name>
    <dbReference type="NCBI Taxonomy" id="361277"/>
    <lineage>
        <taxon>Bacteria</taxon>
        <taxon>Bacillati</taxon>
        <taxon>Bacillota</taxon>
        <taxon>Bacilli</taxon>
        <taxon>Bacillales</taxon>
        <taxon>Bacillaceae</taxon>
        <taxon>Terribacillus</taxon>
    </lineage>
</organism>
<feature type="transmembrane region" description="Helical" evidence="1">
    <location>
        <begin position="136"/>
        <end position="156"/>
    </location>
</feature>
<sequence length="166" mass="18411">MKRRRLFMIILFFLIAFTLHNIEEALFLPAWSKTSRFQRTVEPKVFYFAVSIVTLVACSIGALYLLGSEKLWITYLQTGLIGAMLINVIMPHAVAAITERRYAPGIVTGAVLLLPIGSVAMIHVIQSEKLTMLEAVFSSVGAGILLLGLIYILFGIGEKICKLKPR</sequence>